<dbReference type="InterPro" id="IPR032710">
    <property type="entry name" value="NTF2-like_dom_sf"/>
</dbReference>
<sequence length="168" mass="19475">MKTNLSLFLKVIFLMTVCFTTLEAQTQVDSNSSNPQELYNTIFQLDSVMFNAFNTRDLKTLSELFAKDIEFYHDAGGLTNYNQNMNSFKETFKSERKIRRELVPGSIEVSPIKGYGAVETGIHRFYATEIGQQEKLSSEAKFITLWRLKDKKWTAARIISYSHQEYLK</sequence>
<keyword evidence="1" id="KW-0732">Signal</keyword>
<dbReference type="RefSeq" id="WP_115169448.1">
    <property type="nucleotide sequence ID" value="NZ_UGYW01000002.1"/>
</dbReference>
<feature type="chain" id="PRO_5016682477" description="DUF4440 domain-containing protein" evidence="1">
    <location>
        <begin position="27"/>
        <end position="168"/>
    </location>
</feature>
<evidence type="ECO:0000259" key="2">
    <source>
        <dbReference type="Pfam" id="PF14534"/>
    </source>
</evidence>
<dbReference type="EMBL" id="UGYW01000002">
    <property type="protein sequence ID" value="SUJ02905.1"/>
    <property type="molecule type" value="Genomic_DNA"/>
</dbReference>
<feature type="signal peptide" evidence="1">
    <location>
        <begin position="1"/>
        <end position="26"/>
    </location>
</feature>
<dbReference type="InterPro" id="IPR027843">
    <property type="entry name" value="DUF4440"/>
</dbReference>
<organism evidence="3 4">
    <name type="scientific">Sphingobacterium spiritivorum</name>
    <name type="common">Flavobacterium spiritivorum</name>
    <dbReference type="NCBI Taxonomy" id="258"/>
    <lineage>
        <taxon>Bacteria</taxon>
        <taxon>Pseudomonadati</taxon>
        <taxon>Bacteroidota</taxon>
        <taxon>Sphingobacteriia</taxon>
        <taxon>Sphingobacteriales</taxon>
        <taxon>Sphingobacteriaceae</taxon>
        <taxon>Sphingobacterium</taxon>
    </lineage>
</organism>
<reference evidence="3 4" key="1">
    <citation type="submission" date="2018-06" db="EMBL/GenBank/DDBJ databases">
        <authorList>
            <consortium name="Pathogen Informatics"/>
            <person name="Doyle S."/>
        </authorList>
    </citation>
    <scope>NUCLEOTIDE SEQUENCE [LARGE SCALE GENOMIC DNA]</scope>
    <source>
        <strain evidence="3 4">NCTC11388</strain>
    </source>
</reference>
<feature type="domain" description="DUF4440" evidence="2">
    <location>
        <begin position="43"/>
        <end position="154"/>
    </location>
</feature>
<proteinExistence type="predicted"/>
<evidence type="ECO:0000313" key="4">
    <source>
        <dbReference type="Proteomes" id="UP000254893"/>
    </source>
</evidence>
<dbReference type="Pfam" id="PF14534">
    <property type="entry name" value="DUF4440"/>
    <property type="match status" value="1"/>
</dbReference>
<dbReference type="Gene3D" id="3.10.450.50">
    <property type="match status" value="1"/>
</dbReference>
<accession>A0A380BKW0</accession>
<name>A0A380BKW0_SPHSI</name>
<dbReference type="AlphaFoldDB" id="A0A380BKW0"/>
<dbReference type="Proteomes" id="UP000254893">
    <property type="component" value="Unassembled WGS sequence"/>
</dbReference>
<protein>
    <recommendedName>
        <fullName evidence="2">DUF4440 domain-containing protein</fullName>
    </recommendedName>
</protein>
<dbReference type="SUPFAM" id="SSF54427">
    <property type="entry name" value="NTF2-like"/>
    <property type="match status" value="1"/>
</dbReference>
<evidence type="ECO:0000313" key="3">
    <source>
        <dbReference type="EMBL" id="SUJ02905.1"/>
    </source>
</evidence>
<evidence type="ECO:0000256" key="1">
    <source>
        <dbReference type="SAM" id="SignalP"/>
    </source>
</evidence>
<gene>
    <name evidence="3" type="ORF">NCTC11388_01189</name>
</gene>